<comment type="caution">
    <text evidence="3">The sequence shown here is derived from an EMBL/GenBank/DDBJ whole genome shotgun (WGS) entry which is preliminary data.</text>
</comment>
<protein>
    <submittedName>
        <fullName evidence="3">Uncharacterized protein</fullName>
    </submittedName>
</protein>
<keyword evidence="4" id="KW-1185">Reference proteome</keyword>
<reference evidence="3 4" key="1">
    <citation type="submission" date="2015-07" db="EMBL/GenBank/DDBJ databases">
        <title>Emmonsia species relationships and genome sequence.</title>
        <authorList>
            <consortium name="The Broad Institute Genomics Platform"/>
            <person name="Cuomo C.A."/>
            <person name="Munoz J.F."/>
            <person name="Imamovic A."/>
            <person name="Priest M.E."/>
            <person name="Young S."/>
            <person name="Clay O.K."/>
            <person name="McEwen J.G."/>
        </authorList>
    </citation>
    <scope>NUCLEOTIDE SEQUENCE [LARGE SCALE GENOMIC DNA]</scope>
    <source>
        <strain evidence="3 4">UAMH 9510</strain>
    </source>
</reference>
<feature type="region of interest" description="Disordered" evidence="1">
    <location>
        <begin position="42"/>
        <end position="69"/>
    </location>
</feature>
<evidence type="ECO:0000256" key="2">
    <source>
        <dbReference type="SAM" id="Phobius"/>
    </source>
</evidence>
<evidence type="ECO:0000313" key="4">
    <source>
        <dbReference type="Proteomes" id="UP000182235"/>
    </source>
</evidence>
<keyword evidence="2" id="KW-0812">Transmembrane</keyword>
<keyword evidence="2" id="KW-1133">Transmembrane helix</keyword>
<feature type="region of interest" description="Disordered" evidence="1">
    <location>
        <begin position="102"/>
        <end position="141"/>
    </location>
</feature>
<dbReference type="VEuPathDB" id="FungiDB:AJ78_03306"/>
<sequence length="229" mass="25594">MPPANEGQREPALPALSYLYILIPLCALISIALITRLNKSRRPASVNVNNRTSAPNTSEKPINTHSADKTPMVHCTTGAPFPDHQAQQLELNAFLAVDHASRMKSPTKTAPRPASLPDVEVQPRHQLSDRKPIRPAVPSPFVPDLPRIESKDLHAPHQLQPPPAPHWQPEETACLVDDIPSTHPHPFGFPVMQKQPVDFPQVQREAVQFFPRAGPDKRQAWRRRILECN</sequence>
<proteinExistence type="predicted"/>
<gene>
    <name evidence="3" type="ORF">AJ78_03306</name>
</gene>
<name>A0A1J9PJA1_9EURO</name>
<dbReference type="OrthoDB" id="4180166at2759"/>
<feature type="compositionally biased region" description="Polar residues" evidence="1">
    <location>
        <begin position="46"/>
        <end position="65"/>
    </location>
</feature>
<dbReference type="AlphaFoldDB" id="A0A1J9PJA1"/>
<evidence type="ECO:0000313" key="3">
    <source>
        <dbReference type="EMBL" id="OJD16529.1"/>
    </source>
</evidence>
<feature type="transmembrane region" description="Helical" evidence="2">
    <location>
        <begin position="12"/>
        <end position="34"/>
    </location>
</feature>
<dbReference type="EMBL" id="LGRN01000103">
    <property type="protein sequence ID" value="OJD16529.1"/>
    <property type="molecule type" value="Genomic_DNA"/>
</dbReference>
<evidence type="ECO:0000256" key="1">
    <source>
        <dbReference type="SAM" id="MobiDB-lite"/>
    </source>
</evidence>
<organism evidence="3 4">
    <name type="scientific">Emergomyces pasteurianus Ep9510</name>
    <dbReference type="NCBI Taxonomy" id="1447872"/>
    <lineage>
        <taxon>Eukaryota</taxon>
        <taxon>Fungi</taxon>
        <taxon>Dikarya</taxon>
        <taxon>Ascomycota</taxon>
        <taxon>Pezizomycotina</taxon>
        <taxon>Eurotiomycetes</taxon>
        <taxon>Eurotiomycetidae</taxon>
        <taxon>Onygenales</taxon>
        <taxon>Ajellomycetaceae</taxon>
        <taxon>Emergomyces</taxon>
    </lineage>
</organism>
<accession>A0A1J9PJA1</accession>
<keyword evidence="2" id="KW-0472">Membrane</keyword>
<feature type="compositionally biased region" description="Basic and acidic residues" evidence="1">
    <location>
        <begin position="121"/>
        <end position="132"/>
    </location>
</feature>
<dbReference type="Proteomes" id="UP000182235">
    <property type="component" value="Unassembled WGS sequence"/>
</dbReference>